<dbReference type="OrthoDB" id="5366485at2759"/>
<dbReference type="PANTHER" id="PTHR42093:SF1">
    <property type="match status" value="1"/>
</dbReference>
<name>A0A9Q8QJS6_9HYPO</name>
<dbReference type="GeneID" id="72068174"/>
<evidence type="ECO:0000313" key="2">
    <source>
        <dbReference type="Proteomes" id="UP000829364"/>
    </source>
</evidence>
<reference evidence="1" key="1">
    <citation type="submission" date="2021-11" db="EMBL/GenBank/DDBJ databases">
        <title>Purpureocillium_takamizusanense_genome.</title>
        <authorList>
            <person name="Nguyen N.-H."/>
        </authorList>
    </citation>
    <scope>NUCLEOTIDE SEQUENCE</scope>
    <source>
        <strain evidence="1">PT3</strain>
    </source>
</reference>
<proteinExistence type="predicted"/>
<dbReference type="AlphaFoldDB" id="A0A9Q8QJS6"/>
<keyword evidence="2" id="KW-1185">Reference proteome</keyword>
<dbReference type="KEGG" id="ptkz:JDV02_006225"/>
<dbReference type="Pfam" id="PF23151">
    <property type="entry name" value="NuiA_2"/>
    <property type="match status" value="1"/>
</dbReference>
<evidence type="ECO:0000313" key="1">
    <source>
        <dbReference type="EMBL" id="UNI20101.1"/>
    </source>
</evidence>
<dbReference type="InterPro" id="IPR056539">
    <property type="entry name" value="NuiA-like"/>
</dbReference>
<dbReference type="PANTHER" id="PTHR42093">
    <property type="match status" value="1"/>
</dbReference>
<dbReference type="RefSeq" id="XP_047843582.1">
    <property type="nucleotide sequence ID" value="XM_047987596.1"/>
</dbReference>
<protein>
    <submittedName>
        <fullName evidence="1">Uncharacterized protein</fullName>
    </submittedName>
</protein>
<accession>A0A9Q8QJS6</accession>
<gene>
    <name evidence="1" type="ORF">JDV02_006225</name>
</gene>
<dbReference type="EMBL" id="CP086358">
    <property type="protein sequence ID" value="UNI20101.1"/>
    <property type="molecule type" value="Genomic_DNA"/>
</dbReference>
<dbReference type="Proteomes" id="UP000829364">
    <property type="component" value="Chromosome 5"/>
</dbReference>
<sequence length="230" mass="25363">MRISPRQCVTTTRNRRSILHPGGAFLSAAHPRGPAPIAITPPPAHLRQLRQSRGQITARRAAPRGRTMASDEDYMAFLDKANKDLDEGKAHAQSQAAGGSKTQFKAMDAGMEAPSAISKVCQSEVYVSDADEPFEAVSLKYSGSDLPDETEFAKLIHHWDTNAAEIDIMDPLDWDSNGRYGKVIDAVREASRGNDVRVYRVTRDQTRVEYWVVTREEGRIVGVKALGVES</sequence>
<organism evidence="1 2">
    <name type="scientific">Purpureocillium takamizusanense</name>
    <dbReference type="NCBI Taxonomy" id="2060973"/>
    <lineage>
        <taxon>Eukaryota</taxon>
        <taxon>Fungi</taxon>
        <taxon>Dikarya</taxon>
        <taxon>Ascomycota</taxon>
        <taxon>Pezizomycotina</taxon>
        <taxon>Sordariomycetes</taxon>
        <taxon>Hypocreomycetidae</taxon>
        <taxon>Hypocreales</taxon>
        <taxon>Ophiocordycipitaceae</taxon>
        <taxon>Purpureocillium</taxon>
    </lineage>
</organism>